<proteinExistence type="predicted"/>
<accession>Q6II07</accession>
<reference evidence="2" key="1">
    <citation type="journal article" date="2003" name="Genome Biol.">
        <title>An integrated gene annotation and transcriptional profiling approach towards the full gene content of the Drosophila genome.</title>
        <authorList>
            <person name="Hild M."/>
            <person name="Beckmann B."/>
            <person name="Haas S.A."/>
            <person name="Koch B."/>
            <person name="Solovyev V."/>
            <person name="Busold C."/>
            <person name="Fellenberg K."/>
            <person name="Boutros M."/>
            <person name="Vingron M."/>
            <person name="Sauer F."/>
            <person name="Hoheisel J.D."/>
            <person name="Paro R."/>
        </authorList>
    </citation>
    <scope>NUCLEOTIDE SEQUENCE</scope>
</reference>
<gene>
    <name evidence="2" type="ORF">HDC20433</name>
</gene>
<sequence>MGKPQWTKHEVSSEGNPPPAGVGRDIPFVYVPSVRRECEGQQMKCCCPLARVSAQTFYHQPPANSQDFSPVELPSAPPVDPLGSPSNACGTPLEPPRTVRQLQANPDQKPIHSMKLPTPTWLNPLLRGLLRFVLWFVGGVVVSVYLLDPSSSISRPAAEQSVTCGTYGGKEEAQLLYIAILRSHQMPSAYFAVRSELIPENSDNDGCCWRCHGLCMLIAAAVARDPVAQVAQVANVFGGVAPPVADTADFCPCCSSCCSCCSCCLCCWCCKCSYCQADIRVAEHDSETTSFTTDSSRSPQPGVRSPESAVRSPQSGVQAPLSGEFSLLRAGYG</sequence>
<dbReference type="EMBL" id="BK003259">
    <property type="protein sequence ID" value="DAA03458.1"/>
    <property type="molecule type" value="Genomic_DNA"/>
</dbReference>
<feature type="region of interest" description="Disordered" evidence="1">
    <location>
        <begin position="288"/>
        <end position="321"/>
    </location>
</feature>
<name>Q6II07_DROME</name>
<dbReference type="AlphaFoldDB" id="Q6II07"/>
<evidence type="ECO:0000256" key="1">
    <source>
        <dbReference type="SAM" id="MobiDB-lite"/>
    </source>
</evidence>
<feature type="region of interest" description="Disordered" evidence="1">
    <location>
        <begin position="1"/>
        <end position="25"/>
    </location>
</feature>
<protein>
    <submittedName>
        <fullName evidence="2">HDC20433</fullName>
    </submittedName>
</protein>
<organism evidence="2">
    <name type="scientific">Drosophila melanogaster</name>
    <name type="common">Fruit fly</name>
    <dbReference type="NCBI Taxonomy" id="7227"/>
    <lineage>
        <taxon>Eukaryota</taxon>
        <taxon>Metazoa</taxon>
        <taxon>Ecdysozoa</taxon>
        <taxon>Arthropoda</taxon>
        <taxon>Hexapoda</taxon>
        <taxon>Insecta</taxon>
        <taxon>Pterygota</taxon>
        <taxon>Neoptera</taxon>
        <taxon>Endopterygota</taxon>
        <taxon>Diptera</taxon>
        <taxon>Brachycera</taxon>
        <taxon>Muscomorpha</taxon>
        <taxon>Ephydroidea</taxon>
        <taxon>Drosophilidae</taxon>
        <taxon>Drosophila</taxon>
        <taxon>Sophophora</taxon>
    </lineage>
</organism>
<feature type="compositionally biased region" description="Low complexity" evidence="1">
    <location>
        <begin position="288"/>
        <end position="298"/>
    </location>
</feature>
<evidence type="ECO:0000313" key="2">
    <source>
        <dbReference type="EMBL" id="DAA03458.1"/>
    </source>
</evidence>
<feature type="region of interest" description="Disordered" evidence="1">
    <location>
        <begin position="61"/>
        <end position="98"/>
    </location>
</feature>